<dbReference type="PANTHER" id="PTHR43281:SF1">
    <property type="entry name" value="FARNESYL DIPHOSPHATE SYNTHASE"/>
    <property type="match status" value="1"/>
</dbReference>
<evidence type="ECO:0000256" key="3">
    <source>
        <dbReference type="ARBA" id="ARBA00012439"/>
    </source>
</evidence>
<dbReference type="PROSITE" id="PS00723">
    <property type="entry name" value="POLYPRENYL_SYNTHASE_1"/>
    <property type="match status" value="1"/>
</dbReference>
<evidence type="ECO:0000256" key="12">
    <source>
        <dbReference type="RuleBase" id="RU004466"/>
    </source>
</evidence>
<dbReference type="SFLD" id="SFLDS00005">
    <property type="entry name" value="Isoprenoid_Synthase_Type_I"/>
    <property type="match status" value="1"/>
</dbReference>
<gene>
    <name evidence="13" type="ORF">BHW43_05900</name>
</gene>
<evidence type="ECO:0000313" key="13">
    <source>
        <dbReference type="EMBL" id="OLA37588.1"/>
    </source>
</evidence>
<evidence type="ECO:0000256" key="9">
    <source>
        <dbReference type="ARBA" id="ARBA00032380"/>
    </source>
</evidence>
<dbReference type="InterPro" id="IPR000092">
    <property type="entry name" value="Polyprenyl_synt"/>
</dbReference>
<evidence type="ECO:0000256" key="4">
    <source>
        <dbReference type="ARBA" id="ARBA00015100"/>
    </source>
</evidence>
<evidence type="ECO:0000256" key="1">
    <source>
        <dbReference type="ARBA" id="ARBA00001946"/>
    </source>
</evidence>
<dbReference type="InterPro" id="IPR033749">
    <property type="entry name" value="Polyprenyl_synt_CS"/>
</dbReference>
<keyword evidence="6" id="KW-0479">Metal-binding</keyword>
<dbReference type="GO" id="GO:0005737">
    <property type="term" value="C:cytoplasm"/>
    <property type="evidence" value="ECO:0007669"/>
    <property type="project" value="UniProtKB-ARBA"/>
</dbReference>
<dbReference type="PROSITE" id="PS00444">
    <property type="entry name" value="POLYPRENYL_SYNTHASE_2"/>
    <property type="match status" value="1"/>
</dbReference>
<keyword evidence="7" id="KW-0460">Magnesium</keyword>
<comment type="caution">
    <text evidence="13">The sequence shown here is derived from an EMBL/GenBank/DDBJ whole genome shotgun (WGS) entry which is preliminary data.</text>
</comment>
<dbReference type="GO" id="GO:0016114">
    <property type="term" value="P:terpenoid biosynthetic process"/>
    <property type="evidence" value="ECO:0007669"/>
    <property type="project" value="UniProtKB-ARBA"/>
</dbReference>
<dbReference type="FunFam" id="1.10.600.10:FF:000001">
    <property type="entry name" value="Geranylgeranyl diphosphate synthase"/>
    <property type="match status" value="1"/>
</dbReference>
<comment type="catalytic activity">
    <reaction evidence="11">
        <text>isopentenyl diphosphate + (2E)-geranyl diphosphate = (2E,6E)-farnesyl diphosphate + diphosphate</text>
        <dbReference type="Rhea" id="RHEA:19361"/>
        <dbReference type="ChEBI" id="CHEBI:33019"/>
        <dbReference type="ChEBI" id="CHEBI:58057"/>
        <dbReference type="ChEBI" id="CHEBI:128769"/>
        <dbReference type="ChEBI" id="CHEBI:175763"/>
        <dbReference type="EC" id="2.5.1.10"/>
    </reaction>
</comment>
<reference evidence="13 14" key="1">
    <citation type="journal article" date="2016" name="Nat. Biotechnol.">
        <title>Measurement of bacterial replication rates in microbial communities.</title>
        <authorList>
            <person name="Brown C.T."/>
            <person name="Olm M.R."/>
            <person name="Thomas B.C."/>
            <person name="Banfield J.F."/>
        </authorList>
    </citation>
    <scope>NUCLEOTIDE SEQUENCE [LARGE SCALE GENOMIC DNA]</scope>
    <source>
        <strain evidence="13">46_33</strain>
    </source>
</reference>
<dbReference type="CDD" id="cd00685">
    <property type="entry name" value="Trans_IPPS_HT"/>
    <property type="match status" value="1"/>
</dbReference>
<accession>A0A1Q6R5E1</accession>
<dbReference type="EMBL" id="MNTG01000029">
    <property type="protein sequence ID" value="OLA37588.1"/>
    <property type="molecule type" value="Genomic_DNA"/>
</dbReference>
<dbReference type="InterPro" id="IPR053378">
    <property type="entry name" value="Prenyl_diphosphate_synthase"/>
</dbReference>
<evidence type="ECO:0000313" key="14">
    <source>
        <dbReference type="Proteomes" id="UP000186777"/>
    </source>
</evidence>
<dbReference type="GO" id="GO:0046872">
    <property type="term" value="F:metal ion binding"/>
    <property type="evidence" value="ECO:0007669"/>
    <property type="project" value="UniProtKB-KW"/>
</dbReference>
<keyword evidence="5 12" id="KW-0808">Transferase</keyword>
<name>A0A1Q6R5E1_9FIRM</name>
<proteinExistence type="inferred from homology"/>
<protein>
    <recommendedName>
        <fullName evidence="4">Farnesyl diphosphate synthase</fullName>
        <ecNumber evidence="3">2.5.1.10</ecNumber>
    </recommendedName>
    <alternativeName>
        <fullName evidence="10">(2E,6E)-farnesyl diphosphate synthase</fullName>
    </alternativeName>
    <alternativeName>
        <fullName evidence="9">Geranyltranstransferase</fullName>
    </alternativeName>
</protein>
<evidence type="ECO:0000256" key="2">
    <source>
        <dbReference type="ARBA" id="ARBA00006706"/>
    </source>
</evidence>
<dbReference type="NCBIfam" id="NF045485">
    <property type="entry name" value="FPPsyn"/>
    <property type="match status" value="1"/>
</dbReference>
<keyword evidence="8" id="KW-0414">Isoprene biosynthesis</keyword>
<dbReference type="AlphaFoldDB" id="A0A1Q6R5E1"/>
<dbReference type="Proteomes" id="UP000186777">
    <property type="component" value="Unassembled WGS sequence"/>
</dbReference>
<evidence type="ECO:0000256" key="6">
    <source>
        <dbReference type="ARBA" id="ARBA00022723"/>
    </source>
</evidence>
<dbReference type="PANTHER" id="PTHR43281">
    <property type="entry name" value="FARNESYL DIPHOSPHATE SYNTHASE"/>
    <property type="match status" value="1"/>
</dbReference>
<dbReference type="SUPFAM" id="SSF48576">
    <property type="entry name" value="Terpenoid synthases"/>
    <property type="match status" value="1"/>
</dbReference>
<dbReference type="STRING" id="626940.BHW43_05900"/>
<comment type="similarity">
    <text evidence="2 12">Belongs to the FPP/GGPP synthase family.</text>
</comment>
<evidence type="ECO:0000256" key="8">
    <source>
        <dbReference type="ARBA" id="ARBA00023229"/>
    </source>
</evidence>
<dbReference type="SFLD" id="SFLDG01017">
    <property type="entry name" value="Polyprenyl_Transferase_Like"/>
    <property type="match status" value="1"/>
</dbReference>
<dbReference type="RefSeq" id="WP_303679867.1">
    <property type="nucleotide sequence ID" value="NZ_JAXUPJ010000056.1"/>
</dbReference>
<evidence type="ECO:0000256" key="5">
    <source>
        <dbReference type="ARBA" id="ARBA00022679"/>
    </source>
</evidence>
<organism evidence="13 14">
    <name type="scientific">Phascolarctobacterium succinatutens</name>
    <dbReference type="NCBI Taxonomy" id="626940"/>
    <lineage>
        <taxon>Bacteria</taxon>
        <taxon>Bacillati</taxon>
        <taxon>Bacillota</taxon>
        <taxon>Negativicutes</taxon>
        <taxon>Acidaminococcales</taxon>
        <taxon>Acidaminococcaceae</taxon>
        <taxon>Phascolarctobacterium</taxon>
    </lineage>
</organism>
<evidence type="ECO:0000256" key="10">
    <source>
        <dbReference type="ARBA" id="ARBA00032873"/>
    </source>
</evidence>
<evidence type="ECO:0000256" key="7">
    <source>
        <dbReference type="ARBA" id="ARBA00022842"/>
    </source>
</evidence>
<dbReference type="InterPro" id="IPR008949">
    <property type="entry name" value="Isoprenoid_synthase_dom_sf"/>
</dbReference>
<sequence length="291" mass="32004">MDFKAYYANQQKLVENYLKNRIAKKGISKVDEAMEYSLMAGGKRIRPILLMAAAEAVGSKGYNYLPVACGLEMIHTYSLIHDDLPCMDDDDYRRGRLTNHKVFGEAMAVLAGDGLLTLAFEVMLEQKNVEPKVLIETVREMAMCAGNFGMVGGQGLDLEFEGKKITPEELRKLHAGKTGALFIAAIRGGAHLAGANDQQLLALTKFADLLGLAFQITDDILDVEGTEEELGKPVGSDAKNHKSTYVTLYGLQAAHELAEKTVAEALECLEMFGENAEPLREITRLMTDRKK</sequence>
<dbReference type="GO" id="GO:0004337">
    <property type="term" value="F:(2E,6E)-farnesyl diphosphate synthase activity"/>
    <property type="evidence" value="ECO:0007669"/>
    <property type="project" value="UniProtKB-EC"/>
</dbReference>
<comment type="cofactor">
    <cofactor evidence="1">
        <name>Mg(2+)</name>
        <dbReference type="ChEBI" id="CHEBI:18420"/>
    </cofactor>
</comment>
<evidence type="ECO:0000256" key="11">
    <source>
        <dbReference type="ARBA" id="ARBA00049399"/>
    </source>
</evidence>
<dbReference type="Gene3D" id="1.10.600.10">
    <property type="entry name" value="Farnesyl Diphosphate Synthase"/>
    <property type="match status" value="1"/>
</dbReference>
<dbReference type="EC" id="2.5.1.10" evidence="3"/>
<dbReference type="Pfam" id="PF00348">
    <property type="entry name" value="polyprenyl_synt"/>
    <property type="match status" value="1"/>
</dbReference>